<gene>
    <name evidence="2" type="ordered locus">Mcup_1110</name>
</gene>
<organism evidence="2 3">
    <name type="scientific">Metallosphaera cuprina (strain Ar-4)</name>
    <dbReference type="NCBI Taxonomy" id="1006006"/>
    <lineage>
        <taxon>Archaea</taxon>
        <taxon>Thermoproteota</taxon>
        <taxon>Thermoprotei</taxon>
        <taxon>Sulfolobales</taxon>
        <taxon>Sulfolobaceae</taxon>
        <taxon>Metallosphaera</taxon>
    </lineage>
</organism>
<evidence type="ECO:0000313" key="3">
    <source>
        <dbReference type="Proteomes" id="UP000007812"/>
    </source>
</evidence>
<dbReference type="HOGENOM" id="CLU_3338404_0_0_2"/>
<name>F4G317_METCR</name>
<dbReference type="EMBL" id="CP002656">
    <property type="protein sequence ID" value="AEB95215.1"/>
    <property type="molecule type" value="Genomic_DNA"/>
</dbReference>
<feature type="transmembrane region" description="Helical" evidence="1">
    <location>
        <begin position="6"/>
        <end position="34"/>
    </location>
</feature>
<evidence type="ECO:0000256" key="1">
    <source>
        <dbReference type="SAM" id="Phobius"/>
    </source>
</evidence>
<dbReference type="Proteomes" id="UP000007812">
    <property type="component" value="Chromosome"/>
</dbReference>
<dbReference type="KEGG" id="mcn:Mcup_1110"/>
<keyword evidence="3" id="KW-1185">Reference proteome</keyword>
<sequence>MATLSVALAFVGLDVMGDLTFILSFRCALSIFYFRKM</sequence>
<accession>F4G317</accession>
<protein>
    <submittedName>
        <fullName evidence="2">Uncharacterized protein</fullName>
    </submittedName>
</protein>
<keyword evidence="1" id="KW-0812">Transmembrane</keyword>
<evidence type="ECO:0000313" key="2">
    <source>
        <dbReference type="EMBL" id="AEB95215.1"/>
    </source>
</evidence>
<reference evidence="2 3" key="1">
    <citation type="journal article" date="2011" name="J. Bacteriol.">
        <title>Complete genome sequence of Metallosphaera cuprina, a metal sulfide-oxidizing archaeon from a hot spring.</title>
        <authorList>
            <person name="Liu L.J."/>
            <person name="You X.Y."/>
            <person name="Zheng H."/>
            <person name="Wang S."/>
            <person name="Jiang C.Y."/>
            <person name="Liu S.J."/>
        </authorList>
    </citation>
    <scope>NUCLEOTIDE SEQUENCE [LARGE SCALE GENOMIC DNA]</scope>
    <source>
        <strain evidence="2 3">Ar-4</strain>
    </source>
</reference>
<keyword evidence="1" id="KW-1133">Transmembrane helix</keyword>
<proteinExistence type="predicted"/>
<keyword evidence="1" id="KW-0472">Membrane</keyword>
<dbReference type="AlphaFoldDB" id="F4G317"/>